<evidence type="ECO:0000256" key="3">
    <source>
        <dbReference type="ARBA" id="ARBA00022512"/>
    </source>
</evidence>
<sequence length="849" mass="91078">MLFTILCGAFSSLFTVPVEAAQTPANTITGLDKDSAVITDTDGQTITHDTQLSAGTQYYITYNWQAADTVKLDHTVSETFTLPDNVQVKDSASKDMVYDGQIMGHFNIQAGSRTGTVQFNDGIANLRHRQGGFSFIVYGTKDTGGDNKAQINQTAWFVNQQSGHDPTQIDWNGAVNPVKTTWQNAVITFTLSPNQTYQSVSMDKGHYDNDDMTQHWNSEGPVAPSVYTVKTALQADASTLVTITFKQAVNYAMNFNILTKPMVIDNQANLWKSKMTLTSTTLGAPTNANTSLAYGTAAHVSGDQLDSIIFTKHSAADNGLLAGAQYRLETANHVPVTKDYNGNDIFPQMMTTQGKEGKFELDNLLVGTYYLIETKAPTGYQLDTTPIKIVLPQGHGIGNPVQVAGKDEPIEPVQPPTGKVVLTKTTDNGETPVAGAVYALMDRQGKVLQQYTTDNYGQITVTDLAAGNYAFKEVKAPDKYTLNKEEKDFAVVAGKTTQVSVTDKMKVTPPVQPTKGQIELTKTDGGKTRLAGATFTLYHNQKNIGSYTTDKNGQITVPNLTPGSYYFLETAAPATYDKNPDKQLVTVMAGETAKVQVTDQKSTPTPPIQPTLGSAVLTKTQFGNPQIPVSGATYALFQTNDSASPIMTAVTDQQGKIVVPDLAAGTYYFVETAAPTGYEKDSQRHPVTVVANQTATVAVTDQKTPSQPSVPVTPSKPGKPSQPSVPITPSKPGKPSQPSVPITPSKPGKPSQPSRPVKPGHPITPGKPVQLAPPTTPTAPSIPAQTGSTSAQPVTNPTVTQTASQSANTATLPQTGEVNEQIWQYVGLAVLFGELLAMGLWWQHRSKQE</sequence>
<feature type="compositionally biased region" description="Low complexity" evidence="7">
    <location>
        <begin position="798"/>
        <end position="811"/>
    </location>
</feature>
<evidence type="ECO:0000259" key="9">
    <source>
        <dbReference type="Pfam" id="PF17802"/>
    </source>
</evidence>
<dbReference type="PANTHER" id="PTHR36108">
    <property type="entry name" value="COLOSSIN-B-RELATED"/>
    <property type="match status" value="1"/>
</dbReference>
<comment type="similarity">
    <text evidence="2">Belongs to the serine-aspartate repeat-containing protein (SDr) family.</text>
</comment>
<evidence type="ECO:0000256" key="5">
    <source>
        <dbReference type="ARBA" id="ARBA00022729"/>
    </source>
</evidence>
<evidence type="ECO:0000256" key="1">
    <source>
        <dbReference type="ARBA" id="ARBA00004191"/>
    </source>
</evidence>
<feature type="chain" id="PRO_5006408070" description="SpaA-like prealbumin fold domain-containing protein" evidence="8">
    <location>
        <begin position="21"/>
        <end position="849"/>
    </location>
</feature>
<dbReference type="EMBL" id="AZEC01000008">
    <property type="protein sequence ID" value="KRL12401.1"/>
    <property type="molecule type" value="Genomic_DNA"/>
</dbReference>
<dbReference type="OrthoDB" id="2216808at2"/>
<dbReference type="STRING" id="1423792.FD09_GL002983"/>
<feature type="domain" description="SpaA-like prealbumin fold" evidence="9">
    <location>
        <begin position="307"/>
        <end position="393"/>
    </location>
</feature>
<dbReference type="Pfam" id="PF17802">
    <property type="entry name" value="SpaA"/>
    <property type="match status" value="4"/>
</dbReference>
<feature type="domain" description="SpaA-like prealbumin fold" evidence="9">
    <location>
        <begin position="516"/>
        <end position="601"/>
    </location>
</feature>
<gene>
    <name evidence="10" type="ORF">FD09_GL002983</name>
</gene>
<comment type="subcellular location">
    <subcellularLocation>
        <location evidence="1">Secreted</location>
        <location evidence="1">Cell wall</location>
    </subcellularLocation>
</comment>
<evidence type="ECO:0000256" key="6">
    <source>
        <dbReference type="ARBA" id="ARBA00023088"/>
    </source>
</evidence>
<keyword evidence="6" id="KW-0572">Peptidoglycan-anchor</keyword>
<keyword evidence="5 8" id="KW-0732">Signal</keyword>
<evidence type="ECO:0000256" key="7">
    <source>
        <dbReference type="SAM" id="MobiDB-lite"/>
    </source>
</evidence>
<dbReference type="GO" id="GO:0007155">
    <property type="term" value="P:cell adhesion"/>
    <property type="evidence" value="ECO:0007669"/>
    <property type="project" value="InterPro"/>
</dbReference>
<comment type="caution">
    <text evidence="10">The sequence shown here is derived from an EMBL/GenBank/DDBJ whole genome shotgun (WGS) entry which is preliminary data.</text>
</comment>
<dbReference type="Gene3D" id="2.60.40.1280">
    <property type="match status" value="1"/>
</dbReference>
<evidence type="ECO:0000256" key="2">
    <source>
        <dbReference type="ARBA" id="ARBA00007257"/>
    </source>
</evidence>
<dbReference type="PATRIC" id="fig|1423792.3.peg.3066"/>
<feature type="signal peptide" evidence="8">
    <location>
        <begin position="1"/>
        <end position="20"/>
    </location>
</feature>
<dbReference type="PANTHER" id="PTHR36108:SF13">
    <property type="entry name" value="COLOSSIN-B-RELATED"/>
    <property type="match status" value="1"/>
</dbReference>
<dbReference type="Gene3D" id="2.60.40.10">
    <property type="entry name" value="Immunoglobulins"/>
    <property type="match status" value="4"/>
</dbReference>
<proteinExistence type="inferred from homology"/>
<keyword evidence="3" id="KW-0134">Cell wall</keyword>
<keyword evidence="11" id="KW-1185">Reference proteome</keyword>
<feature type="region of interest" description="Disordered" evidence="7">
    <location>
        <begin position="698"/>
        <end position="811"/>
    </location>
</feature>
<dbReference type="InterPro" id="IPR041033">
    <property type="entry name" value="SpaA_PFL_dom_1"/>
</dbReference>
<dbReference type="Proteomes" id="UP000051330">
    <property type="component" value="Unassembled WGS sequence"/>
</dbReference>
<organism evidence="10 11">
    <name type="scientific">Schleiferilactobacillus perolens DSM 12744</name>
    <dbReference type="NCBI Taxonomy" id="1423792"/>
    <lineage>
        <taxon>Bacteria</taxon>
        <taxon>Bacillati</taxon>
        <taxon>Bacillota</taxon>
        <taxon>Bacilli</taxon>
        <taxon>Lactobacillales</taxon>
        <taxon>Lactobacillaceae</taxon>
        <taxon>Schleiferilactobacillus</taxon>
    </lineage>
</organism>
<evidence type="ECO:0000313" key="10">
    <source>
        <dbReference type="EMBL" id="KRL12401.1"/>
    </source>
</evidence>
<evidence type="ECO:0000313" key="11">
    <source>
        <dbReference type="Proteomes" id="UP000051330"/>
    </source>
</evidence>
<feature type="compositionally biased region" description="Low complexity" evidence="7">
    <location>
        <begin position="698"/>
        <end position="716"/>
    </location>
</feature>
<dbReference type="InterPro" id="IPR013783">
    <property type="entry name" value="Ig-like_fold"/>
</dbReference>
<dbReference type="SUPFAM" id="SSF49478">
    <property type="entry name" value="Cna protein B-type domain"/>
    <property type="match status" value="3"/>
</dbReference>
<protein>
    <recommendedName>
        <fullName evidence="9">SpaA-like prealbumin fold domain-containing protein</fullName>
    </recommendedName>
</protein>
<dbReference type="AlphaFoldDB" id="A0A0R1MWK0"/>
<keyword evidence="4" id="KW-0964">Secreted</keyword>
<dbReference type="SUPFAM" id="SSF49401">
    <property type="entry name" value="Bacterial adhesins"/>
    <property type="match status" value="1"/>
</dbReference>
<evidence type="ECO:0000256" key="4">
    <source>
        <dbReference type="ARBA" id="ARBA00022525"/>
    </source>
</evidence>
<feature type="compositionally biased region" description="Polar residues" evidence="7">
    <location>
        <begin position="785"/>
        <end position="797"/>
    </location>
</feature>
<feature type="domain" description="SpaA-like prealbumin fold" evidence="9">
    <location>
        <begin position="418"/>
        <end position="504"/>
    </location>
</feature>
<accession>A0A0R1MWK0</accession>
<dbReference type="InterPro" id="IPR008966">
    <property type="entry name" value="Adhesion_dom_sf"/>
</dbReference>
<dbReference type="InterPro" id="IPR011252">
    <property type="entry name" value="Fibrogen-bd_dom1"/>
</dbReference>
<name>A0A0R1MWK0_9LACO</name>
<dbReference type="RefSeq" id="WP_057820790.1">
    <property type="nucleotide sequence ID" value="NZ_AZEC01000008.1"/>
</dbReference>
<reference evidence="10 11" key="1">
    <citation type="journal article" date="2015" name="Genome Announc.">
        <title>Expanding the biotechnology potential of lactobacilli through comparative genomics of 213 strains and associated genera.</title>
        <authorList>
            <person name="Sun Z."/>
            <person name="Harris H.M."/>
            <person name="McCann A."/>
            <person name="Guo C."/>
            <person name="Argimon S."/>
            <person name="Zhang W."/>
            <person name="Yang X."/>
            <person name="Jeffery I.B."/>
            <person name="Cooney J.C."/>
            <person name="Kagawa T.F."/>
            <person name="Liu W."/>
            <person name="Song Y."/>
            <person name="Salvetti E."/>
            <person name="Wrobel A."/>
            <person name="Rasinkangas P."/>
            <person name="Parkhill J."/>
            <person name="Rea M.C."/>
            <person name="O'Sullivan O."/>
            <person name="Ritari J."/>
            <person name="Douillard F.P."/>
            <person name="Paul Ross R."/>
            <person name="Yang R."/>
            <person name="Briner A.E."/>
            <person name="Felis G.E."/>
            <person name="de Vos W.M."/>
            <person name="Barrangou R."/>
            <person name="Klaenhammer T.R."/>
            <person name="Caufield P.W."/>
            <person name="Cui Y."/>
            <person name="Zhang H."/>
            <person name="O'Toole P.W."/>
        </authorList>
    </citation>
    <scope>NUCLEOTIDE SEQUENCE [LARGE SCALE GENOMIC DNA]</scope>
    <source>
        <strain evidence="10 11">DSM 12744</strain>
    </source>
</reference>
<evidence type="ECO:0000256" key="8">
    <source>
        <dbReference type="SAM" id="SignalP"/>
    </source>
</evidence>
<feature type="domain" description="SpaA-like prealbumin fold" evidence="9">
    <location>
        <begin position="626"/>
        <end position="703"/>
    </location>
</feature>